<dbReference type="EMBL" id="AFFK01015000">
    <property type="status" value="NOT_ANNOTATED_CDS"/>
    <property type="molecule type" value="Genomic_DNA"/>
</dbReference>
<evidence type="ECO:0008006" key="4">
    <source>
        <dbReference type="Google" id="ProtNLM"/>
    </source>
</evidence>
<keyword evidence="1" id="KW-0732">Signal</keyword>
<dbReference type="PhylomeDB" id="T1IK43"/>
<sequence length="205" mass="23226">MMKIVFMRVLICSLLLMAFMPLIADGKYKEPDKPGCKTEGEKCAVSSNCCRYLDCEYVTKICESRRSFSLCDNLTKLYFQMLLTISVFPTCDKGKTFGARETSALCAINTLLSPLSESSHRCKCDNITLFLNMLFEEILSRCVIPKSSRRNYGRDISPRNGIHLRTVFKEPRGLGGMHVRSKDRTGTSQLRNIYSGSLENTMIRS</sequence>
<keyword evidence="3" id="KW-1185">Reference proteome</keyword>
<dbReference type="Proteomes" id="UP000014500">
    <property type="component" value="Unassembled WGS sequence"/>
</dbReference>
<dbReference type="EnsemblMetazoa" id="SMAR001279-RA">
    <property type="protein sequence ID" value="SMAR001279-PA"/>
    <property type="gene ID" value="SMAR001279"/>
</dbReference>
<accession>T1IK43</accession>
<reference evidence="3" key="1">
    <citation type="submission" date="2011-05" db="EMBL/GenBank/DDBJ databases">
        <authorList>
            <person name="Richards S.R."/>
            <person name="Qu J."/>
            <person name="Jiang H."/>
            <person name="Jhangiani S.N."/>
            <person name="Agravi P."/>
            <person name="Goodspeed R."/>
            <person name="Gross S."/>
            <person name="Mandapat C."/>
            <person name="Jackson L."/>
            <person name="Mathew T."/>
            <person name="Pu L."/>
            <person name="Thornton R."/>
            <person name="Saada N."/>
            <person name="Wilczek-Boney K.B."/>
            <person name="Lee S."/>
            <person name="Kovar C."/>
            <person name="Wu Y."/>
            <person name="Scherer S.E."/>
            <person name="Worley K.C."/>
            <person name="Muzny D.M."/>
            <person name="Gibbs R."/>
        </authorList>
    </citation>
    <scope>NUCLEOTIDE SEQUENCE</scope>
    <source>
        <strain evidence="3">Brora</strain>
    </source>
</reference>
<evidence type="ECO:0000256" key="1">
    <source>
        <dbReference type="SAM" id="SignalP"/>
    </source>
</evidence>
<proteinExistence type="predicted"/>
<evidence type="ECO:0000313" key="3">
    <source>
        <dbReference type="Proteomes" id="UP000014500"/>
    </source>
</evidence>
<feature type="chain" id="PRO_5004578591" description="WAP domain-containing protein" evidence="1">
    <location>
        <begin position="27"/>
        <end position="205"/>
    </location>
</feature>
<reference evidence="2" key="2">
    <citation type="submission" date="2015-02" db="UniProtKB">
        <authorList>
            <consortium name="EnsemblMetazoa"/>
        </authorList>
    </citation>
    <scope>IDENTIFICATION</scope>
</reference>
<name>T1IK43_STRMM</name>
<protein>
    <recommendedName>
        <fullName evidence="4">WAP domain-containing protein</fullName>
    </recommendedName>
</protein>
<feature type="signal peptide" evidence="1">
    <location>
        <begin position="1"/>
        <end position="26"/>
    </location>
</feature>
<dbReference type="AlphaFoldDB" id="T1IK43"/>
<organism evidence="2 3">
    <name type="scientific">Strigamia maritima</name>
    <name type="common">European centipede</name>
    <name type="synonym">Geophilus maritimus</name>
    <dbReference type="NCBI Taxonomy" id="126957"/>
    <lineage>
        <taxon>Eukaryota</taxon>
        <taxon>Metazoa</taxon>
        <taxon>Ecdysozoa</taxon>
        <taxon>Arthropoda</taxon>
        <taxon>Myriapoda</taxon>
        <taxon>Chilopoda</taxon>
        <taxon>Pleurostigmophora</taxon>
        <taxon>Geophilomorpha</taxon>
        <taxon>Linotaeniidae</taxon>
        <taxon>Strigamia</taxon>
    </lineage>
</organism>
<evidence type="ECO:0000313" key="2">
    <source>
        <dbReference type="EnsemblMetazoa" id="SMAR001279-PA"/>
    </source>
</evidence>
<dbReference type="HOGENOM" id="CLU_1339060_0_0_1"/>